<accession>A0AAV1ABX0</accession>
<evidence type="ECO:0000259" key="2">
    <source>
        <dbReference type="Pfam" id="PF14159"/>
    </source>
</evidence>
<dbReference type="GO" id="GO:0009535">
    <property type="term" value="C:chloroplast thylakoid membrane"/>
    <property type="evidence" value="ECO:0007669"/>
    <property type="project" value="TreeGrafter"/>
</dbReference>
<dbReference type="PANTHER" id="PTHR33222">
    <property type="match status" value="1"/>
</dbReference>
<comment type="subcellular location">
    <subcellularLocation>
        <location evidence="1">Membrane</location>
        <topology evidence="1">Multi-pass membrane protein</topology>
    </subcellularLocation>
</comment>
<feature type="domain" description="Cyanobacterial aminoacyl-tRNA synthetase CAAD" evidence="2">
    <location>
        <begin position="83"/>
        <end position="166"/>
    </location>
</feature>
<keyword evidence="4" id="KW-1185">Reference proteome</keyword>
<protein>
    <recommendedName>
        <fullName evidence="2">Cyanobacterial aminoacyl-tRNA synthetase CAAD domain-containing protein</fullName>
    </recommendedName>
</protein>
<sequence length="168" mass="18331">MASISSSSLTTNLFDCKAPFQPSPSSPQCMRLTSLPSLPLLSQNHAVKTSSHYRKIGREVMVMATGDAPADVESTELPEFVKSLQATWDKVDDKYAVSTLVVASVIALWSSTGLISAIDKLPLIPGVLELIGIGYSGWFTYKNLVFKPEREELIQKVKETVNEIIGSK</sequence>
<evidence type="ECO:0000313" key="4">
    <source>
        <dbReference type="Proteomes" id="UP001157006"/>
    </source>
</evidence>
<dbReference type="AlphaFoldDB" id="A0AAV1ABX0"/>
<reference evidence="3 4" key="1">
    <citation type="submission" date="2023-01" db="EMBL/GenBank/DDBJ databases">
        <authorList>
            <person name="Kreplak J."/>
        </authorList>
    </citation>
    <scope>NUCLEOTIDE SEQUENCE [LARGE SCALE GENOMIC DNA]</scope>
</reference>
<evidence type="ECO:0000313" key="3">
    <source>
        <dbReference type="EMBL" id="CAI8607766.1"/>
    </source>
</evidence>
<organism evidence="3 4">
    <name type="scientific">Vicia faba</name>
    <name type="common">Broad bean</name>
    <name type="synonym">Faba vulgaris</name>
    <dbReference type="NCBI Taxonomy" id="3906"/>
    <lineage>
        <taxon>Eukaryota</taxon>
        <taxon>Viridiplantae</taxon>
        <taxon>Streptophyta</taxon>
        <taxon>Embryophyta</taxon>
        <taxon>Tracheophyta</taxon>
        <taxon>Spermatophyta</taxon>
        <taxon>Magnoliopsida</taxon>
        <taxon>eudicotyledons</taxon>
        <taxon>Gunneridae</taxon>
        <taxon>Pentapetalae</taxon>
        <taxon>rosids</taxon>
        <taxon>fabids</taxon>
        <taxon>Fabales</taxon>
        <taxon>Fabaceae</taxon>
        <taxon>Papilionoideae</taxon>
        <taxon>50 kb inversion clade</taxon>
        <taxon>NPAAA clade</taxon>
        <taxon>Hologalegina</taxon>
        <taxon>IRL clade</taxon>
        <taxon>Fabeae</taxon>
        <taxon>Vicia</taxon>
    </lineage>
</organism>
<dbReference type="InterPro" id="IPR025564">
    <property type="entry name" value="CAAD_dom"/>
</dbReference>
<evidence type="ECO:0000256" key="1">
    <source>
        <dbReference type="ARBA" id="ARBA00004141"/>
    </source>
</evidence>
<name>A0AAV1ABX0_VICFA</name>
<dbReference type="PANTHER" id="PTHR33222:SF9">
    <property type="entry name" value="PROTEIN CURVATURE THYLAKOID 1B, CHLOROPLASTIC"/>
    <property type="match status" value="1"/>
</dbReference>
<gene>
    <name evidence="3" type="ORF">VFH_IV053480</name>
</gene>
<dbReference type="Pfam" id="PF14159">
    <property type="entry name" value="CAAD"/>
    <property type="match status" value="1"/>
</dbReference>
<dbReference type="Proteomes" id="UP001157006">
    <property type="component" value="Chromosome 4"/>
</dbReference>
<dbReference type="InterPro" id="IPR033344">
    <property type="entry name" value="CURT1"/>
</dbReference>
<proteinExistence type="predicted"/>
<dbReference type="EMBL" id="OX451739">
    <property type="protein sequence ID" value="CAI8607766.1"/>
    <property type="molecule type" value="Genomic_DNA"/>
</dbReference>